<dbReference type="AlphaFoldDB" id="A0A1J4JQX2"/>
<protein>
    <submittedName>
        <fullName evidence="2">Uncharacterized protein</fullName>
    </submittedName>
</protein>
<dbReference type="VEuPathDB" id="TrichDB:TRFO_08232"/>
<proteinExistence type="predicted"/>
<feature type="compositionally biased region" description="Polar residues" evidence="1">
    <location>
        <begin position="104"/>
        <end position="121"/>
    </location>
</feature>
<feature type="compositionally biased region" description="Low complexity" evidence="1">
    <location>
        <begin position="87"/>
        <end position="103"/>
    </location>
</feature>
<evidence type="ECO:0000313" key="2">
    <source>
        <dbReference type="EMBL" id="OHS99907.1"/>
    </source>
</evidence>
<organism evidence="2 3">
    <name type="scientific">Tritrichomonas foetus</name>
    <dbReference type="NCBI Taxonomy" id="1144522"/>
    <lineage>
        <taxon>Eukaryota</taxon>
        <taxon>Metamonada</taxon>
        <taxon>Parabasalia</taxon>
        <taxon>Tritrichomonadida</taxon>
        <taxon>Tritrichomonadidae</taxon>
        <taxon>Tritrichomonas</taxon>
    </lineage>
</organism>
<feature type="compositionally biased region" description="Polar residues" evidence="1">
    <location>
        <begin position="233"/>
        <end position="242"/>
    </location>
</feature>
<dbReference type="GeneID" id="94828869"/>
<feature type="compositionally biased region" description="Basic and acidic residues" evidence="1">
    <location>
        <begin position="199"/>
        <end position="211"/>
    </location>
</feature>
<feature type="region of interest" description="Disordered" evidence="1">
    <location>
        <begin position="1"/>
        <end position="262"/>
    </location>
</feature>
<dbReference type="EMBL" id="MLAK01000982">
    <property type="protein sequence ID" value="OHS99907.1"/>
    <property type="molecule type" value="Genomic_DNA"/>
</dbReference>
<reference evidence="2" key="1">
    <citation type="submission" date="2016-10" db="EMBL/GenBank/DDBJ databases">
        <authorList>
            <person name="Benchimol M."/>
            <person name="Almeida L.G."/>
            <person name="Vasconcelos A.T."/>
            <person name="Perreira-Neves A."/>
            <person name="Rosa I.A."/>
            <person name="Tasca T."/>
            <person name="Bogo M.R."/>
            <person name="de Souza W."/>
        </authorList>
    </citation>
    <scope>NUCLEOTIDE SEQUENCE [LARGE SCALE GENOMIC DNA]</scope>
    <source>
        <strain evidence="2">K</strain>
    </source>
</reference>
<feature type="compositionally biased region" description="Low complexity" evidence="1">
    <location>
        <begin position="28"/>
        <end position="48"/>
    </location>
</feature>
<keyword evidence="3" id="KW-1185">Reference proteome</keyword>
<evidence type="ECO:0000313" key="3">
    <source>
        <dbReference type="Proteomes" id="UP000179807"/>
    </source>
</evidence>
<dbReference type="Proteomes" id="UP000179807">
    <property type="component" value="Unassembled WGS sequence"/>
</dbReference>
<feature type="compositionally biased region" description="Gly residues" evidence="1">
    <location>
        <begin position="127"/>
        <end position="154"/>
    </location>
</feature>
<evidence type="ECO:0000256" key="1">
    <source>
        <dbReference type="SAM" id="MobiDB-lite"/>
    </source>
</evidence>
<feature type="compositionally biased region" description="Polar residues" evidence="1">
    <location>
        <begin position="177"/>
        <end position="198"/>
    </location>
</feature>
<feature type="compositionally biased region" description="Polar residues" evidence="1">
    <location>
        <begin position="49"/>
        <end position="66"/>
    </location>
</feature>
<comment type="caution">
    <text evidence="2">The sequence shown here is derived from an EMBL/GenBank/DDBJ whole genome shotgun (WGS) entry which is preliminary data.</text>
</comment>
<feature type="compositionally biased region" description="Polar residues" evidence="1">
    <location>
        <begin position="1"/>
        <end position="27"/>
    </location>
</feature>
<sequence>MSNPFANTANQNASLSNPTVSNPFANTANQSASLSNPASSNPFANTANQNPLPASQPNEATTSKTAEPQEDPNKLKPIPPPPDNWFSPSAQSIASIPASQPQANPFNKTANNPFGSSSATSGQPLFGQGGFGAPQGGFGAPQGGFGAPQGGFGAPAGTAAGGANPISNPFAAKNAAGGNTTFASNANQSTIINLTNPQKSEEVKNETKESEAVPNNASQTENKKEPESMPVKETTQQQNNQPEPVKRNKPYSTASLKPPEITFMKRNYDSFANKDTLAEFLIQKENEKKRAIEQKRKEEEKKKRSLEEKKKAEEERKKKEEEKKRKAEEERQKKELIVKPGMVELHNYGLSEDTVKLIAKKAYEENLEATKEDIEQKIKAHAQNSHYQKNH</sequence>
<accession>A0A1J4JQX2</accession>
<name>A0A1J4JQX2_9EUKA</name>
<feature type="region of interest" description="Disordered" evidence="1">
    <location>
        <begin position="286"/>
        <end position="334"/>
    </location>
</feature>
<gene>
    <name evidence="2" type="ORF">TRFO_08232</name>
</gene>
<dbReference type="RefSeq" id="XP_068353044.1">
    <property type="nucleotide sequence ID" value="XM_068494165.1"/>
</dbReference>